<dbReference type="Pfam" id="PF07940">
    <property type="entry name" value="Hepar_II_III_C"/>
    <property type="match status" value="1"/>
</dbReference>
<feature type="region of interest" description="Disordered" evidence="5">
    <location>
        <begin position="467"/>
        <end position="486"/>
    </location>
</feature>
<dbReference type="InterPro" id="IPR008929">
    <property type="entry name" value="Chondroitin_lyas"/>
</dbReference>
<proteinExistence type="predicted"/>
<keyword evidence="2" id="KW-0732">Signal</keyword>
<dbReference type="SUPFAM" id="SSF48230">
    <property type="entry name" value="Chondroitin AC/alginate lyase"/>
    <property type="match status" value="1"/>
</dbReference>
<dbReference type="PANTHER" id="PTHR39210:SF1">
    <property type="entry name" value="HEPARIN-SULFATE LYASE"/>
    <property type="match status" value="1"/>
</dbReference>
<gene>
    <name evidence="8" type="ORF">GKZ75_11500</name>
</gene>
<comment type="caution">
    <text evidence="8">The sequence shown here is derived from an EMBL/GenBank/DDBJ whole genome shotgun (WGS) entry which is preliminary data.</text>
</comment>
<dbReference type="Gene3D" id="1.50.10.100">
    <property type="entry name" value="Chondroitin AC/alginate lyase"/>
    <property type="match status" value="1"/>
</dbReference>
<evidence type="ECO:0000256" key="5">
    <source>
        <dbReference type="SAM" id="MobiDB-lite"/>
    </source>
</evidence>
<name>A0A6N9R031_9MICC</name>
<keyword evidence="4" id="KW-0456">Lyase</keyword>
<evidence type="ECO:0000256" key="1">
    <source>
        <dbReference type="ARBA" id="ARBA00004418"/>
    </source>
</evidence>
<comment type="subcellular location">
    <subcellularLocation>
        <location evidence="1">Periplasm</location>
    </subcellularLocation>
</comment>
<accession>A0A6N9R031</accession>
<feature type="domain" description="Heparinase II/III-like C-terminal" evidence="6">
    <location>
        <begin position="289"/>
        <end position="506"/>
    </location>
</feature>
<dbReference type="GO" id="GO:0042597">
    <property type="term" value="C:periplasmic space"/>
    <property type="evidence" value="ECO:0007669"/>
    <property type="project" value="UniProtKB-SubCell"/>
</dbReference>
<dbReference type="Pfam" id="PF16889">
    <property type="entry name" value="Hepar_II_III_N"/>
    <property type="match status" value="1"/>
</dbReference>
<reference evidence="8 9" key="1">
    <citation type="submission" date="2019-11" db="EMBL/GenBank/DDBJ databases">
        <title>Draft genome sequence of Kocuria indica DP-K7, a methyl red degrading Actinobacterium.</title>
        <authorList>
            <person name="Kumaran S."/>
            <person name="Tischler D."/>
            <person name="Ngo A.C.R."/>
            <person name="Schultes F."/>
        </authorList>
    </citation>
    <scope>NUCLEOTIDE SEQUENCE [LARGE SCALE GENOMIC DNA]</scope>
    <source>
        <strain evidence="8 9">DP-K7</strain>
    </source>
</reference>
<dbReference type="AlphaFoldDB" id="A0A6N9R031"/>
<dbReference type="EMBL" id="WMHZ01000018">
    <property type="protein sequence ID" value="NDO78829.1"/>
    <property type="molecule type" value="Genomic_DNA"/>
</dbReference>
<dbReference type="RefSeq" id="WP_162230139.1">
    <property type="nucleotide sequence ID" value="NZ_WMHZ01000018.1"/>
</dbReference>
<evidence type="ECO:0000256" key="3">
    <source>
        <dbReference type="ARBA" id="ARBA00022764"/>
    </source>
</evidence>
<dbReference type="InterPro" id="IPR012480">
    <property type="entry name" value="Hepar_II_III_C"/>
</dbReference>
<evidence type="ECO:0000256" key="4">
    <source>
        <dbReference type="ARBA" id="ARBA00023239"/>
    </source>
</evidence>
<keyword evidence="3" id="KW-0574">Periplasm</keyword>
<organism evidence="8 9">
    <name type="scientific">Kocuria marina subsp. indica</name>
    <dbReference type="NCBI Taxonomy" id="1049583"/>
    <lineage>
        <taxon>Bacteria</taxon>
        <taxon>Bacillati</taxon>
        <taxon>Actinomycetota</taxon>
        <taxon>Actinomycetes</taxon>
        <taxon>Micrococcales</taxon>
        <taxon>Micrococcaceae</taxon>
        <taxon>Kocuria</taxon>
    </lineage>
</organism>
<dbReference type="InterPro" id="IPR031680">
    <property type="entry name" value="Hepar_II_III_N"/>
</dbReference>
<evidence type="ECO:0000256" key="2">
    <source>
        <dbReference type="ARBA" id="ARBA00022729"/>
    </source>
</evidence>
<dbReference type="Gene3D" id="2.70.98.70">
    <property type="match status" value="1"/>
</dbReference>
<protein>
    <submittedName>
        <fullName evidence="8">Uncharacterized protein</fullName>
    </submittedName>
</protein>
<evidence type="ECO:0000259" key="7">
    <source>
        <dbReference type="Pfam" id="PF16889"/>
    </source>
</evidence>
<dbReference type="GO" id="GO:0016829">
    <property type="term" value="F:lyase activity"/>
    <property type="evidence" value="ECO:0007669"/>
    <property type="project" value="UniProtKB-KW"/>
</dbReference>
<evidence type="ECO:0000259" key="6">
    <source>
        <dbReference type="Pfam" id="PF07940"/>
    </source>
</evidence>
<dbReference type="PANTHER" id="PTHR39210">
    <property type="entry name" value="HEPARIN-SULFATE LYASE"/>
    <property type="match status" value="1"/>
</dbReference>
<evidence type="ECO:0000313" key="8">
    <source>
        <dbReference type="EMBL" id="NDO78829.1"/>
    </source>
</evidence>
<sequence>MVNLDAARRQALGTHFRPSADEDAKVNDLKAGRLTMAPHKAWSLPEEPTWRENPFQDNNWQFQYHMLRWLDPLRRAANRGDVEAAQRWEFLAHSWITANPPGAGQTRWSWIDMSDGIRAMELCHGLTVVGEQEWLLSSLHDHVAWLSEPSHLKRGNHGFHQHVGLFVLGVVLEDPEVTELALERLFDQLAAAYDEQGANEEGSLGYHLQNYEWWNDALTRLDLEGIPRPELSRRLDLAPQLLAHATSPLGRFARIGDTDGGNPRRINHPLTRFVVTQGREGTKPDTTTAVYDAGYAFLRSGWGEDRPYQDETFVTAVWGRQDKVHGHRDGSSVTFAADGVQWLDDSGKYYYGKSPMRDYVVGRESHNVVVMPGRTYRRDTEVSLLGRTETGDYVDLIFGDPGYDDVGILRRLIYLKARRQLLVLDSVETPESTVVEQRWNCGRGVEAQRLRTGFILRREKKSIHVSTLNGGPTEVRRGEKNPLAGWTSTGWRRASPVDQLAVTGQGPSCFFPTLIGSWDEAAVDVLGSRMTPDALHGRVEDVIPSALLARDHTVSVVEHAQDNTGMAVTVSRTDRGLVRAVVEGGGPFYAFYLVKPDGSVERTHYNRRASRTFHTETPESCRLRVFSRDEAQLMRARTVEVA</sequence>
<feature type="domain" description="Heparin-sulfate lyase N-terminal" evidence="7">
    <location>
        <begin position="46"/>
        <end position="211"/>
    </location>
</feature>
<evidence type="ECO:0000313" key="9">
    <source>
        <dbReference type="Proteomes" id="UP000471026"/>
    </source>
</evidence>
<dbReference type="Proteomes" id="UP000471026">
    <property type="component" value="Unassembled WGS sequence"/>
</dbReference>